<evidence type="ECO:0000313" key="3">
    <source>
        <dbReference type="Proteomes" id="UP000010321"/>
    </source>
</evidence>
<keyword evidence="3" id="KW-1185">Reference proteome</keyword>
<comment type="caution">
    <text evidence="2">The sequence shown here is derived from an EMBL/GenBank/DDBJ whole genome shotgun (WGS) entry which is preliminary data.</text>
</comment>
<name>A0ABN0CKE7_9BACE</name>
<accession>A0ABN0CKE7</accession>
<keyword evidence="1" id="KW-0812">Transmembrane</keyword>
<evidence type="ECO:0000256" key="1">
    <source>
        <dbReference type="SAM" id="Phobius"/>
    </source>
</evidence>
<organism evidence="2 3">
    <name type="scientific">Bacteroides clarus YIT 12056</name>
    <dbReference type="NCBI Taxonomy" id="762984"/>
    <lineage>
        <taxon>Bacteria</taxon>
        <taxon>Pseudomonadati</taxon>
        <taxon>Bacteroidota</taxon>
        <taxon>Bacteroidia</taxon>
        <taxon>Bacteroidales</taxon>
        <taxon>Bacteroidaceae</taxon>
        <taxon>Bacteroides</taxon>
    </lineage>
</organism>
<gene>
    <name evidence="2" type="ORF">HMPREF9445_03167</name>
</gene>
<proteinExistence type="predicted"/>
<reference evidence="2 3" key="1">
    <citation type="submission" date="2011-02" db="EMBL/GenBank/DDBJ databases">
        <authorList>
            <person name="Weinstock G."/>
            <person name="Sodergren E."/>
            <person name="Clifton S."/>
            <person name="Fulton L."/>
            <person name="Fulton B."/>
            <person name="Courtney L."/>
            <person name="Fronick C."/>
            <person name="Harrison M."/>
            <person name="Strong C."/>
            <person name="Farmer C."/>
            <person name="Delahaunty K."/>
            <person name="Markovic C."/>
            <person name="Hall O."/>
            <person name="Minx P."/>
            <person name="Tomlinson C."/>
            <person name="Mitreva M."/>
            <person name="Hou S."/>
            <person name="Chen J."/>
            <person name="Wollam A."/>
            <person name="Pepin K.H."/>
            <person name="Johnson M."/>
            <person name="Bhonagiri V."/>
            <person name="Zhang X."/>
            <person name="Suruliraj S."/>
            <person name="Warren W."/>
            <person name="Chinwalla A."/>
            <person name="Mardis E.R."/>
            <person name="Wilson R.K."/>
        </authorList>
    </citation>
    <scope>NUCLEOTIDE SEQUENCE [LARGE SCALE GENOMIC DNA]</scope>
    <source>
        <strain evidence="2 3">YIT 12056</strain>
    </source>
</reference>
<feature type="transmembrane region" description="Helical" evidence="1">
    <location>
        <begin position="20"/>
        <end position="37"/>
    </location>
</feature>
<dbReference type="EMBL" id="AFBM01000031">
    <property type="protein sequence ID" value="EGF49794.1"/>
    <property type="molecule type" value="Genomic_DNA"/>
</dbReference>
<sequence>MLQGNVIYVTEMLHRRIEGCINGLLVVNIIFCTFVHYSKI</sequence>
<dbReference type="Proteomes" id="UP000010321">
    <property type="component" value="Unassembled WGS sequence"/>
</dbReference>
<protein>
    <submittedName>
        <fullName evidence="2">Uncharacterized protein</fullName>
    </submittedName>
</protein>
<keyword evidence="1" id="KW-1133">Transmembrane helix</keyword>
<evidence type="ECO:0000313" key="2">
    <source>
        <dbReference type="EMBL" id="EGF49794.1"/>
    </source>
</evidence>
<keyword evidence="1" id="KW-0472">Membrane</keyword>